<dbReference type="AlphaFoldDB" id="A0A8B6SDD8"/>
<name>A0A8B6SDD8_9EURY</name>
<reference evidence="2" key="1">
    <citation type="submission" date="2019-01" db="EMBL/GenBank/DDBJ databases">
        <title>Anaerobic oxidation of ethane by archaea from a marine hydrocarbon seep.</title>
        <authorList>
            <person name="Musat F."/>
        </authorList>
    </citation>
    <scope>NUCLEOTIDE SEQUENCE [LARGE SCALE GENOMIC DNA]</scope>
</reference>
<proteinExistence type="predicted"/>
<evidence type="ECO:0000313" key="2">
    <source>
        <dbReference type="Proteomes" id="UP000291831"/>
    </source>
</evidence>
<gene>
    <name evidence="1" type="ORF">AEth_00982</name>
</gene>
<dbReference type="EMBL" id="RPGO01000024">
    <property type="protein sequence ID" value="RZB31028.1"/>
    <property type="molecule type" value="Genomic_DNA"/>
</dbReference>
<organism evidence="1 2">
    <name type="scientific">Candidatus Argoarchaeum ethanivorans</name>
    <dbReference type="NCBI Taxonomy" id="2608793"/>
    <lineage>
        <taxon>Archaea</taxon>
        <taxon>Methanobacteriati</taxon>
        <taxon>Methanobacteriota</taxon>
        <taxon>Stenosarchaea group</taxon>
        <taxon>Methanomicrobia</taxon>
        <taxon>Methanosarcinales</taxon>
        <taxon>Methanosarcinales incertae sedis</taxon>
        <taxon>GOM Arc I cluster</taxon>
        <taxon>Candidatus Argoarchaeum</taxon>
    </lineage>
</organism>
<sequence>MLIQQSTTDTGLSIESLSELIYPMTASVLIYSTSSVNIGGIEFTYDYHLESWLKRMKELSSDCPQDPACMIDEGGACNACSYLPEFVCCNFNQNLDRSTLIGGSDRFSKGYLI</sequence>
<comment type="caution">
    <text evidence="1">The sequence shown here is derived from an EMBL/GenBank/DDBJ whole genome shotgun (WGS) entry which is preliminary data.</text>
</comment>
<dbReference type="Proteomes" id="UP000291831">
    <property type="component" value="Unassembled WGS sequence"/>
</dbReference>
<accession>A0A8B6SDD8</accession>
<protein>
    <submittedName>
        <fullName evidence="1">Uncharacterized protein</fullName>
    </submittedName>
</protein>
<evidence type="ECO:0000313" key="1">
    <source>
        <dbReference type="EMBL" id="RZB31028.1"/>
    </source>
</evidence>